<dbReference type="InterPro" id="IPR044730">
    <property type="entry name" value="RNase_H-like_dom_plant"/>
</dbReference>
<gene>
    <name evidence="2" type="ORF">L195_g019149</name>
</gene>
<proteinExistence type="predicted"/>
<dbReference type="InterPro" id="IPR036397">
    <property type="entry name" value="RNaseH_sf"/>
</dbReference>
<organism evidence="2 3">
    <name type="scientific">Trifolium pratense</name>
    <name type="common">Red clover</name>
    <dbReference type="NCBI Taxonomy" id="57577"/>
    <lineage>
        <taxon>Eukaryota</taxon>
        <taxon>Viridiplantae</taxon>
        <taxon>Streptophyta</taxon>
        <taxon>Embryophyta</taxon>
        <taxon>Tracheophyta</taxon>
        <taxon>Spermatophyta</taxon>
        <taxon>Magnoliopsida</taxon>
        <taxon>eudicotyledons</taxon>
        <taxon>Gunneridae</taxon>
        <taxon>Pentapetalae</taxon>
        <taxon>rosids</taxon>
        <taxon>fabids</taxon>
        <taxon>Fabales</taxon>
        <taxon>Fabaceae</taxon>
        <taxon>Papilionoideae</taxon>
        <taxon>50 kb inversion clade</taxon>
        <taxon>NPAAA clade</taxon>
        <taxon>Hologalegina</taxon>
        <taxon>IRL clade</taxon>
        <taxon>Trifolieae</taxon>
        <taxon>Trifolium</taxon>
    </lineage>
</organism>
<dbReference type="SUPFAM" id="SSF53098">
    <property type="entry name" value="Ribonuclease H-like"/>
    <property type="match status" value="1"/>
</dbReference>
<comment type="caution">
    <text evidence="2">The sequence shown here is derived from an EMBL/GenBank/DDBJ whole genome shotgun (WGS) entry which is preliminary data.</text>
</comment>
<name>A0A2K3MYY1_TRIPR</name>
<dbReference type="GO" id="GO:0003676">
    <property type="term" value="F:nucleic acid binding"/>
    <property type="evidence" value="ECO:0007669"/>
    <property type="project" value="InterPro"/>
</dbReference>
<dbReference type="AlphaFoldDB" id="A0A2K3MYY1"/>
<dbReference type="STRING" id="57577.A0A2K3MYY1"/>
<dbReference type="Proteomes" id="UP000236291">
    <property type="component" value="Unassembled WGS sequence"/>
</dbReference>
<evidence type="ECO:0000259" key="1">
    <source>
        <dbReference type="PROSITE" id="PS50879"/>
    </source>
</evidence>
<dbReference type="PANTHER" id="PTHR47723:SF19">
    <property type="entry name" value="POLYNUCLEOTIDYL TRANSFERASE, RIBONUCLEASE H-LIKE SUPERFAMILY PROTEIN"/>
    <property type="match status" value="1"/>
</dbReference>
<feature type="domain" description="RNase H type-1" evidence="1">
    <location>
        <begin position="1"/>
        <end position="126"/>
    </location>
</feature>
<reference evidence="2 3" key="2">
    <citation type="journal article" date="2017" name="Front. Plant Sci.">
        <title>Gene Classification and Mining of Molecular Markers Useful in Red Clover (Trifolium pratense) Breeding.</title>
        <authorList>
            <person name="Istvanek J."/>
            <person name="Dluhosova J."/>
            <person name="Dluhos P."/>
            <person name="Patkova L."/>
            <person name="Nedelnik J."/>
            <person name="Repkova J."/>
        </authorList>
    </citation>
    <scope>NUCLEOTIDE SEQUENCE [LARGE SCALE GENOMIC DNA]</scope>
    <source>
        <strain evidence="3">cv. Tatra</strain>
        <tissue evidence="2">Young leaves</tissue>
    </source>
</reference>
<dbReference type="InterPro" id="IPR012337">
    <property type="entry name" value="RNaseH-like_sf"/>
</dbReference>
<dbReference type="InterPro" id="IPR002156">
    <property type="entry name" value="RNaseH_domain"/>
</dbReference>
<evidence type="ECO:0000313" key="3">
    <source>
        <dbReference type="Proteomes" id="UP000236291"/>
    </source>
</evidence>
<dbReference type="PANTHER" id="PTHR47723">
    <property type="entry name" value="OS05G0353850 PROTEIN"/>
    <property type="match status" value="1"/>
</dbReference>
<protein>
    <submittedName>
        <fullName evidence="2">Ribonuclease H</fullName>
    </submittedName>
</protein>
<accession>A0A2K3MYY1</accession>
<dbReference type="InterPro" id="IPR053151">
    <property type="entry name" value="RNase_H-like"/>
</dbReference>
<dbReference type="EMBL" id="ASHM01013991">
    <property type="protein sequence ID" value="PNX95949.1"/>
    <property type="molecule type" value="Genomic_DNA"/>
</dbReference>
<dbReference type="PROSITE" id="PS50879">
    <property type="entry name" value="RNASE_H_1"/>
    <property type="match status" value="1"/>
</dbReference>
<dbReference type="Gene3D" id="3.30.420.10">
    <property type="entry name" value="Ribonuclease H-like superfamily/Ribonuclease H"/>
    <property type="match status" value="1"/>
</dbReference>
<dbReference type="GO" id="GO:0004523">
    <property type="term" value="F:RNA-DNA hybrid ribonuclease activity"/>
    <property type="evidence" value="ECO:0007669"/>
    <property type="project" value="InterPro"/>
</dbReference>
<dbReference type="CDD" id="cd06222">
    <property type="entry name" value="RNase_H_like"/>
    <property type="match status" value="1"/>
</dbReference>
<dbReference type="Pfam" id="PF13456">
    <property type="entry name" value="RVT_3"/>
    <property type="match status" value="1"/>
</dbReference>
<evidence type="ECO:0000313" key="2">
    <source>
        <dbReference type="EMBL" id="PNX95949.1"/>
    </source>
</evidence>
<reference evidence="2 3" key="1">
    <citation type="journal article" date="2014" name="Am. J. Bot.">
        <title>Genome assembly and annotation for red clover (Trifolium pratense; Fabaceae).</title>
        <authorList>
            <person name="Istvanek J."/>
            <person name="Jaros M."/>
            <person name="Krenek A."/>
            <person name="Repkova J."/>
        </authorList>
    </citation>
    <scope>NUCLEOTIDE SEQUENCE [LARGE SCALE GENOMIC DNA]</scope>
    <source>
        <strain evidence="3">cv. Tatra</strain>
        <tissue evidence="2">Young leaves</tissue>
    </source>
</reference>
<sequence>MREGETSCIGNLGIAGFGGLIRNDDGGWIIGYHGHIGFSNILHAELLALLFGLQLAWDKGLSNIICYSDSLNVVKLVTAPITPMHLYAAILQEVKNLMNRNWTVQLRHTLREGNQSADFLAKMGSSCHDKLKIISAPPAEMLPVLHADSTRVSFVRS</sequence>